<comment type="caution">
    <text evidence="4">The sequence shown here is derived from an EMBL/GenBank/DDBJ whole genome shotgun (WGS) entry which is preliminary data.</text>
</comment>
<dbReference type="Proteomes" id="UP001552299">
    <property type="component" value="Unassembled WGS sequence"/>
</dbReference>
<organism evidence="4 5">
    <name type="scientific">Dendrobium thyrsiflorum</name>
    <name type="common">Pinecone-like raceme dendrobium</name>
    <name type="synonym">Orchid</name>
    <dbReference type="NCBI Taxonomy" id="117978"/>
    <lineage>
        <taxon>Eukaryota</taxon>
        <taxon>Viridiplantae</taxon>
        <taxon>Streptophyta</taxon>
        <taxon>Embryophyta</taxon>
        <taxon>Tracheophyta</taxon>
        <taxon>Spermatophyta</taxon>
        <taxon>Magnoliopsida</taxon>
        <taxon>Liliopsida</taxon>
        <taxon>Asparagales</taxon>
        <taxon>Orchidaceae</taxon>
        <taxon>Epidendroideae</taxon>
        <taxon>Malaxideae</taxon>
        <taxon>Dendrobiinae</taxon>
        <taxon>Dendrobium</taxon>
    </lineage>
</organism>
<gene>
    <name evidence="4" type="ORF">M5K25_027228</name>
</gene>
<feature type="region of interest" description="Disordered" evidence="3">
    <location>
        <begin position="656"/>
        <end position="677"/>
    </location>
</feature>
<feature type="compositionally biased region" description="Polar residues" evidence="3">
    <location>
        <begin position="1"/>
        <end position="19"/>
    </location>
</feature>
<feature type="coiled-coil region" evidence="2">
    <location>
        <begin position="81"/>
        <end position="232"/>
    </location>
</feature>
<feature type="compositionally biased region" description="Polar residues" evidence="3">
    <location>
        <begin position="41"/>
        <end position="56"/>
    </location>
</feature>
<dbReference type="PANTHER" id="PTHR23160:SF20">
    <property type="entry name" value="OS02G0439200 PROTEIN"/>
    <property type="match status" value="1"/>
</dbReference>
<dbReference type="AlphaFoldDB" id="A0ABD0TZH6"/>
<proteinExistence type="predicted"/>
<protein>
    <recommendedName>
        <fullName evidence="6">WEB family protein</fullName>
    </recommendedName>
</protein>
<dbReference type="EMBL" id="JANQDX010000019">
    <property type="protein sequence ID" value="KAL0905055.1"/>
    <property type="molecule type" value="Genomic_DNA"/>
</dbReference>
<accession>A0ABD0TZH6</accession>
<feature type="region of interest" description="Disordered" evidence="3">
    <location>
        <begin position="1"/>
        <end position="72"/>
    </location>
</feature>
<reference evidence="4 5" key="1">
    <citation type="journal article" date="2024" name="Plant Biotechnol. J.">
        <title>Dendrobium thyrsiflorum genome and its molecular insights into genes involved in important horticultural traits.</title>
        <authorList>
            <person name="Chen B."/>
            <person name="Wang J.Y."/>
            <person name="Zheng P.J."/>
            <person name="Li K.L."/>
            <person name="Liang Y.M."/>
            <person name="Chen X.F."/>
            <person name="Zhang C."/>
            <person name="Zhao X."/>
            <person name="He X."/>
            <person name="Zhang G.Q."/>
            <person name="Liu Z.J."/>
            <person name="Xu Q."/>
        </authorList>
    </citation>
    <scope>NUCLEOTIDE SEQUENCE [LARGE SCALE GENOMIC DNA]</scope>
    <source>
        <strain evidence="4">GZMU011</strain>
    </source>
</reference>
<feature type="coiled-coil region" evidence="2">
    <location>
        <begin position="516"/>
        <end position="631"/>
    </location>
</feature>
<feature type="region of interest" description="Disordered" evidence="3">
    <location>
        <begin position="727"/>
        <end position="761"/>
    </location>
</feature>
<sequence length="813" mass="91546">MLSSKSKSGLSDAANNKNILASKIGRPRPAKLDVDSPPPSHKNTSFSINGSPNSADSKPVGSRRSTKISTTADKYSRLLKGSELQVQLSSVQEDLKKAKEQIAFQEIERANVLEELSDAKKTVVEVSEKLGEALLALKKAEESSELEKFRAEELKQAAIEAARKREEKWHKELEDISNQHAIDVSALLSATQELQRVKRELAMTTDAKNSELKEADETMRIAEIKAEKVEILSGEIDRLKSVLESQLESKSNETAQVIKKLGSEAEALKLELSRVKVAEKKLVEMEALVEGLKTELADAKKTESDAVGFEDEWKKKTELLESCLEEVQQSERLLQDSLASLTKQLRERHSMLNDAESEVFSLKGKIEVLELEVERHKADLEESDHQLELAKQEVRDVEKTVEVLKSEIGRADEVKAQLNNERLRSSNLESLTHINNKLEIELGITREDSEKSRKAMEGLASALHEVSMEARDVQERLLIKQAEVESTTGELDRVQSALKITQETFEVMLDESKYEIVCLKKSIEKSETEAKNLRAEWDAKEINLRTAIKKADEEIASMKLERHQAMEKLERENFDAKAAVEEANKLHDKIRQAESELIEANNVIEKEKEESKCLKERLLDKENELQRITQENYELGARETASSEKIKELSESLAKVSSKKNEENGDASQNTEYGLNGLLSNNGNEHTIMHKMIVVMDDKVDETETENSEAPLEEAWEVIKDDRNLDENGAEGHPVQIEPKICEDGGETSDNKMLSESTENELKPKIDDGKLDQLNGRFAQNGKTSEIKHQLLQKKKKALLNKFGDLLKKTTSK</sequence>
<evidence type="ECO:0000256" key="3">
    <source>
        <dbReference type="SAM" id="MobiDB-lite"/>
    </source>
</evidence>
<evidence type="ECO:0008006" key="6">
    <source>
        <dbReference type="Google" id="ProtNLM"/>
    </source>
</evidence>
<evidence type="ECO:0000313" key="4">
    <source>
        <dbReference type="EMBL" id="KAL0905055.1"/>
    </source>
</evidence>
<dbReference type="PANTHER" id="PTHR23160">
    <property type="entry name" value="SYNAPTONEMAL COMPLEX PROTEIN-RELATED"/>
    <property type="match status" value="1"/>
</dbReference>
<name>A0ABD0TZH6_DENTH</name>
<feature type="coiled-coil region" evidence="2">
    <location>
        <begin position="258"/>
        <end position="431"/>
    </location>
</feature>
<keyword evidence="5" id="KW-1185">Reference proteome</keyword>
<keyword evidence="1 2" id="KW-0175">Coiled coil</keyword>
<evidence type="ECO:0000256" key="1">
    <source>
        <dbReference type="ARBA" id="ARBA00023054"/>
    </source>
</evidence>
<evidence type="ECO:0000313" key="5">
    <source>
        <dbReference type="Proteomes" id="UP001552299"/>
    </source>
</evidence>
<evidence type="ECO:0000256" key="2">
    <source>
        <dbReference type="SAM" id="Coils"/>
    </source>
</evidence>